<evidence type="ECO:0000259" key="5">
    <source>
        <dbReference type="Pfam" id="PF00389"/>
    </source>
</evidence>
<evidence type="ECO:0000259" key="6">
    <source>
        <dbReference type="Pfam" id="PF02826"/>
    </source>
</evidence>
<organism evidence="7 8">
    <name type="scientific">Pigmentiphaga aceris</name>
    <dbReference type="NCBI Taxonomy" id="1940612"/>
    <lineage>
        <taxon>Bacteria</taxon>
        <taxon>Pseudomonadati</taxon>
        <taxon>Pseudomonadota</taxon>
        <taxon>Betaproteobacteria</taxon>
        <taxon>Burkholderiales</taxon>
        <taxon>Alcaligenaceae</taxon>
        <taxon>Pigmentiphaga</taxon>
    </lineage>
</organism>
<dbReference type="GO" id="GO:0051287">
    <property type="term" value="F:NAD binding"/>
    <property type="evidence" value="ECO:0007669"/>
    <property type="project" value="InterPro"/>
</dbReference>
<dbReference type="GO" id="GO:0005829">
    <property type="term" value="C:cytosol"/>
    <property type="evidence" value="ECO:0007669"/>
    <property type="project" value="TreeGrafter"/>
</dbReference>
<sequence length="310" mass="32515">MTDTSITILQLGGWLAADIQARIPAPYVVVPVYAEKDPEPLLQAHGAQARALICTSGGVPVTAALLARLPAVELILNLGAGTETVDLDAARARGVQVLTGAGLNALDVAELAMGLMLALNRRMVVGDRDVRAGRWTADNTPVRRIAGRRAGIAGMGAIGQALARRLDAFDVTVSYFSRNPVADLPWQHVPDLVALAADVDFLFVALPGGDATYHLVNAEVLKALGPSGSLISVGRGTAVDEEALVQALQAGAIAGAGMDVFEHEPKVSQGLIDSDRTVLMPHRGGFTAEAHEAVLSLTLERLNTRFFGKL</sequence>
<feature type="domain" description="D-isomer specific 2-hydroxyacid dehydrogenase catalytic" evidence="5">
    <location>
        <begin position="30"/>
        <end position="303"/>
    </location>
</feature>
<dbReference type="SUPFAM" id="SSF52283">
    <property type="entry name" value="Formate/glycerate dehydrogenase catalytic domain-like"/>
    <property type="match status" value="1"/>
</dbReference>
<evidence type="ECO:0000256" key="2">
    <source>
        <dbReference type="ARBA" id="ARBA00023002"/>
    </source>
</evidence>
<dbReference type="PANTHER" id="PTHR10996:SF178">
    <property type="entry name" value="2-HYDROXYACID DEHYDROGENASE YGL185C-RELATED"/>
    <property type="match status" value="1"/>
</dbReference>
<evidence type="ECO:0000313" key="8">
    <source>
        <dbReference type="Proteomes" id="UP000325161"/>
    </source>
</evidence>
<dbReference type="RefSeq" id="WP_148814278.1">
    <property type="nucleotide sequence ID" value="NZ_CP043046.1"/>
</dbReference>
<dbReference type="AlphaFoldDB" id="A0A5C0AUQ7"/>
<dbReference type="Gene3D" id="3.40.50.720">
    <property type="entry name" value="NAD(P)-binding Rossmann-like Domain"/>
    <property type="match status" value="2"/>
</dbReference>
<dbReference type="FunFam" id="3.40.50.720:FF:000213">
    <property type="entry name" value="Putative 2-hydroxyacid dehydrogenase"/>
    <property type="match status" value="1"/>
</dbReference>
<dbReference type="Pfam" id="PF02826">
    <property type="entry name" value="2-Hacid_dh_C"/>
    <property type="match status" value="1"/>
</dbReference>
<keyword evidence="1" id="KW-0521">NADP</keyword>
<dbReference type="KEGG" id="pacr:FXN63_08590"/>
<gene>
    <name evidence="7" type="ORF">FXN63_08590</name>
</gene>
<evidence type="ECO:0000256" key="1">
    <source>
        <dbReference type="ARBA" id="ARBA00022857"/>
    </source>
</evidence>
<dbReference type="SUPFAM" id="SSF51735">
    <property type="entry name" value="NAD(P)-binding Rossmann-fold domains"/>
    <property type="match status" value="1"/>
</dbReference>
<dbReference type="Proteomes" id="UP000325161">
    <property type="component" value="Chromosome"/>
</dbReference>
<dbReference type="InterPro" id="IPR006140">
    <property type="entry name" value="D-isomer_DH_NAD-bd"/>
</dbReference>
<dbReference type="InterPro" id="IPR006139">
    <property type="entry name" value="D-isomer_2_OHA_DH_cat_dom"/>
</dbReference>
<dbReference type="GO" id="GO:0030267">
    <property type="term" value="F:glyoxylate reductase (NADPH) activity"/>
    <property type="evidence" value="ECO:0007669"/>
    <property type="project" value="TreeGrafter"/>
</dbReference>
<reference evidence="7 8" key="1">
    <citation type="submission" date="2019-08" db="EMBL/GenBank/DDBJ databases">
        <title>Amphibian skin-associated Pigmentiphaga: genome sequence and occurrence across geography and hosts.</title>
        <authorList>
            <person name="Bletz M.C."/>
            <person name="Bunk B."/>
            <person name="Sproeer C."/>
            <person name="Biwer P."/>
            <person name="Reiter S."/>
            <person name="Rabemananjara F.C.E."/>
            <person name="Schulz S."/>
            <person name="Overmann J."/>
            <person name="Vences M."/>
        </authorList>
    </citation>
    <scope>NUCLEOTIDE SEQUENCE [LARGE SCALE GENOMIC DNA]</scope>
    <source>
        <strain evidence="7 8">Mada1488</strain>
    </source>
</reference>
<keyword evidence="2 4" id="KW-0560">Oxidoreductase</keyword>
<name>A0A5C0AUQ7_9BURK</name>
<dbReference type="OrthoDB" id="9805416at2"/>
<dbReference type="InterPro" id="IPR050223">
    <property type="entry name" value="D-isomer_2-hydroxyacid_DH"/>
</dbReference>
<dbReference type="GO" id="GO:0016618">
    <property type="term" value="F:hydroxypyruvate reductase [NAD(P)H] activity"/>
    <property type="evidence" value="ECO:0007669"/>
    <property type="project" value="TreeGrafter"/>
</dbReference>
<evidence type="ECO:0000256" key="3">
    <source>
        <dbReference type="ARBA" id="ARBA00023027"/>
    </source>
</evidence>
<evidence type="ECO:0000256" key="4">
    <source>
        <dbReference type="RuleBase" id="RU003719"/>
    </source>
</evidence>
<dbReference type="Pfam" id="PF00389">
    <property type="entry name" value="2-Hacid_dh"/>
    <property type="match status" value="1"/>
</dbReference>
<keyword evidence="3" id="KW-0520">NAD</keyword>
<keyword evidence="8" id="KW-1185">Reference proteome</keyword>
<protein>
    <submittedName>
        <fullName evidence="7">2-hydroxyacid dehydrogenase</fullName>
    </submittedName>
</protein>
<dbReference type="PANTHER" id="PTHR10996">
    <property type="entry name" value="2-HYDROXYACID DEHYDROGENASE-RELATED"/>
    <property type="match status" value="1"/>
</dbReference>
<proteinExistence type="inferred from homology"/>
<dbReference type="EMBL" id="CP043046">
    <property type="protein sequence ID" value="QEI05895.1"/>
    <property type="molecule type" value="Genomic_DNA"/>
</dbReference>
<feature type="domain" description="D-isomer specific 2-hydroxyacid dehydrogenase NAD-binding" evidence="6">
    <location>
        <begin position="113"/>
        <end position="284"/>
    </location>
</feature>
<comment type="similarity">
    <text evidence="4">Belongs to the D-isomer specific 2-hydroxyacid dehydrogenase family.</text>
</comment>
<dbReference type="CDD" id="cd12156">
    <property type="entry name" value="HPPR"/>
    <property type="match status" value="1"/>
</dbReference>
<dbReference type="InterPro" id="IPR036291">
    <property type="entry name" value="NAD(P)-bd_dom_sf"/>
</dbReference>
<accession>A0A5C0AUQ7</accession>
<evidence type="ECO:0000313" key="7">
    <source>
        <dbReference type="EMBL" id="QEI05895.1"/>
    </source>
</evidence>